<proteinExistence type="predicted"/>
<dbReference type="EC" id="3.1.21.-" evidence="2"/>
<reference evidence="2 3" key="1">
    <citation type="submission" date="2021-05" db="EMBL/GenBank/DDBJ databases">
        <title>Fusibacter ferrireducens sp. nov., an anaerobic, sulfur- and Fe-reducing bacterium isolated from the mangrove sediment.</title>
        <authorList>
            <person name="Qiu D."/>
        </authorList>
    </citation>
    <scope>NUCLEOTIDE SEQUENCE [LARGE SCALE GENOMIC DNA]</scope>
    <source>
        <strain evidence="2 3">DSM 12116</strain>
    </source>
</reference>
<dbReference type="RefSeq" id="WP_213238679.1">
    <property type="nucleotide sequence ID" value="NZ_JAHBCL010000066.1"/>
</dbReference>
<dbReference type="GO" id="GO:0016787">
    <property type="term" value="F:hydrolase activity"/>
    <property type="evidence" value="ECO:0007669"/>
    <property type="project" value="UniProtKB-KW"/>
</dbReference>
<gene>
    <name evidence="2" type="ORF">KHM83_19330</name>
</gene>
<dbReference type="GO" id="GO:0004519">
    <property type="term" value="F:endonuclease activity"/>
    <property type="evidence" value="ECO:0007669"/>
    <property type="project" value="UniProtKB-KW"/>
</dbReference>
<dbReference type="InterPro" id="IPR019065">
    <property type="entry name" value="RE_NgoFVII_N"/>
</dbReference>
<keyword evidence="2" id="KW-0378">Hydrolase</keyword>
<sequence length="228" mass="25917">MKLIDNISTNHNICIQSMLTSADHLVLVSPFLTESFDEFIHDISIIGVSKITLITTLKDNSPDLFKKANTLHSFCISCMQNSVDFEIRVDNALHGKLYIALKKNQPFAGIITSANFTVRGLSMNHEWGIEVTDTHMLDKALNDLYTVSSKPLSKLELDSIIRDIDDYMKVNPQEKEKKPKLDITRHFKDKFTEHSIGSIDLSSDVRYFIKPIGWTDKPFEENRVLDAG</sequence>
<protein>
    <submittedName>
        <fullName evidence="2">NgoFVII family restriction endonuclease</fullName>
        <ecNumber evidence="2">3.1.21.-</ecNumber>
    </submittedName>
</protein>
<dbReference type="Gene3D" id="3.30.870.10">
    <property type="entry name" value="Endonuclease Chain A"/>
    <property type="match status" value="1"/>
</dbReference>
<evidence type="ECO:0000259" key="1">
    <source>
        <dbReference type="Pfam" id="PF09565"/>
    </source>
</evidence>
<accession>A0ABS5PUH9</accession>
<organism evidence="2 3">
    <name type="scientific">Fusibacter paucivorans</name>
    <dbReference type="NCBI Taxonomy" id="76009"/>
    <lineage>
        <taxon>Bacteria</taxon>
        <taxon>Bacillati</taxon>
        <taxon>Bacillota</taxon>
        <taxon>Clostridia</taxon>
        <taxon>Eubacteriales</taxon>
        <taxon>Eubacteriales Family XII. Incertae Sedis</taxon>
        <taxon>Fusibacter</taxon>
    </lineage>
</organism>
<keyword evidence="3" id="KW-1185">Reference proteome</keyword>
<comment type="caution">
    <text evidence="2">The sequence shown here is derived from an EMBL/GenBank/DDBJ whole genome shotgun (WGS) entry which is preliminary data.</text>
</comment>
<keyword evidence="2" id="KW-0540">Nuclease</keyword>
<dbReference type="EMBL" id="JAHBCL010000066">
    <property type="protein sequence ID" value="MBS7528824.1"/>
    <property type="molecule type" value="Genomic_DNA"/>
</dbReference>
<evidence type="ECO:0000313" key="2">
    <source>
        <dbReference type="EMBL" id="MBS7528824.1"/>
    </source>
</evidence>
<keyword evidence="2" id="KW-0255">Endonuclease</keyword>
<dbReference type="SUPFAM" id="SSF56024">
    <property type="entry name" value="Phospholipase D/nuclease"/>
    <property type="match status" value="1"/>
</dbReference>
<evidence type="ECO:0000313" key="3">
    <source>
        <dbReference type="Proteomes" id="UP000746471"/>
    </source>
</evidence>
<dbReference type="Pfam" id="PF09565">
    <property type="entry name" value="RE_NgoFVII"/>
    <property type="match status" value="1"/>
</dbReference>
<dbReference type="Proteomes" id="UP000746471">
    <property type="component" value="Unassembled WGS sequence"/>
</dbReference>
<feature type="domain" description="Restriction endonuclease type II NgoFVII N-terminal" evidence="1">
    <location>
        <begin position="12"/>
        <end position="147"/>
    </location>
</feature>
<name>A0ABS5PUH9_9FIRM</name>